<accession>A0AAJ7BK11</accession>
<feature type="compositionally biased region" description="Basic and acidic residues" evidence="2">
    <location>
        <begin position="775"/>
        <end position="794"/>
    </location>
</feature>
<dbReference type="KEGG" id="ccin:107264319"/>
<dbReference type="InterPro" id="IPR022122">
    <property type="entry name" value="DUF3657"/>
</dbReference>
<evidence type="ECO:0000259" key="3">
    <source>
        <dbReference type="Pfam" id="PF05057"/>
    </source>
</evidence>
<dbReference type="Proteomes" id="UP000694920">
    <property type="component" value="Unplaced"/>
</dbReference>
<feature type="compositionally biased region" description="Low complexity" evidence="2">
    <location>
        <begin position="1011"/>
        <end position="1047"/>
    </location>
</feature>
<keyword evidence="4" id="KW-1185">Reference proteome</keyword>
<reference evidence="5" key="1">
    <citation type="submission" date="2025-08" db="UniProtKB">
        <authorList>
            <consortium name="RefSeq"/>
        </authorList>
    </citation>
    <scope>IDENTIFICATION</scope>
</reference>
<feature type="compositionally biased region" description="Basic and acidic residues" evidence="2">
    <location>
        <begin position="807"/>
        <end position="828"/>
    </location>
</feature>
<feature type="region of interest" description="Disordered" evidence="2">
    <location>
        <begin position="937"/>
        <end position="972"/>
    </location>
</feature>
<dbReference type="InterPro" id="IPR007751">
    <property type="entry name" value="DUF676_lipase-like"/>
</dbReference>
<feature type="compositionally biased region" description="Basic and acidic residues" evidence="2">
    <location>
        <begin position="1070"/>
        <end position="1092"/>
    </location>
</feature>
<dbReference type="InterPro" id="IPR044294">
    <property type="entry name" value="Lipase-like"/>
</dbReference>
<dbReference type="Pfam" id="PF12394">
    <property type="entry name" value="DUF3657"/>
    <property type="match status" value="1"/>
</dbReference>
<evidence type="ECO:0000313" key="5">
    <source>
        <dbReference type="RefSeq" id="XP_015587946.1"/>
    </source>
</evidence>
<evidence type="ECO:0000256" key="2">
    <source>
        <dbReference type="SAM" id="MobiDB-lite"/>
    </source>
</evidence>
<comment type="similarity">
    <text evidence="1">Belongs to the FAM135 family.</text>
</comment>
<feature type="region of interest" description="Disordered" evidence="2">
    <location>
        <begin position="482"/>
        <end position="502"/>
    </location>
</feature>
<evidence type="ECO:0000256" key="1">
    <source>
        <dbReference type="ARBA" id="ARBA00007949"/>
    </source>
</evidence>
<organism evidence="4 5">
    <name type="scientific">Cephus cinctus</name>
    <name type="common">Wheat stem sawfly</name>
    <dbReference type="NCBI Taxonomy" id="211228"/>
    <lineage>
        <taxon>Eukaryota</taxon>
        <taxon>Metazoa</taxon>
        <taxon>Ecdysozoa</taxon>
        <taxon>Arthropoda</taxon>
        <taxon>Hexapoda</taxon>
        <taxon>Insecta</taxon>
        <taxon>Pterygota</taxon>
        <taxon>Neoptera</taxon>
        <taxon>Endopterygota</taxon>
        <taxon>Hymenoptera</taxon>
        <taxon>Cephoidea</taxon>
        <taxon>Cephidae</taxon>
        <taxon>Cephus</taxon>
    </lineage>
</organism>
<dbReference type="SUPFAM" id="SSF53474">
    <property type="entry name" value="alpha/beta-Hydrolases"/>
    <property type="match status" value="1"/>
</dbReference>
<feature type="region of interest" description="Disordered" evidence="2">
    <location>
        <begin position="993"/>
        <end position="1156"/>
    </location>
</feature>
<dbReference type="PANTHER" id="PTHR12482">
    <property type="entry name" value="LIPASE ROG1-RELATED-RELATED"/>
    <property type="match status" value="1"/>
</dbReference>
<evidence type="ECO:0000313" key="4">
    <source>
        <dbReference type="Proteomes" id="UP000694920"/>
    </source>
</evidence>
<feature type="compositionally biased region" description="Polar residues" evidence="2">
    <location>
        <begin position="1135"/>
        <end position="1145"/>
    </location>
</feature>
<dbReference type="InterPro" id="IPR029058">
    <property type="entry name" value="AB_hydrolase_fold"/>
</dbReference>
<dbReference type="RefSeq" id="XP_015587946.1">
    <property type="nucleotide sequence ID" value="XM_015732460.2"/>
</dbReference>
<dbReference type="PANTHER" id="PTHR12482:SF5">
    <property type="entry name" value="DUF676 DOMAIN-CONTAINING PROTEIN"/>
    <property type="match status" value="1"/>
</dbReference>
<dbReference type="FunFam" id="3.40.50.1820:FF:000004">
    <property type="entry name" value="Protein FAM135A isoform a"/>
    <property type="match status" value="1"/>
</dbReference>
<dbReference type="GeneID" id="107264319"/>
<dbReference type="Pfam" id="PF05057">
    <property type="entry name" value="DUF676"/>
    <property type="match status" value="1"/>
</dbReference>
<proteinExistence type="inferred from homology"/>
<name>A0AAJ7BK11_CEPCN</name>
<protein>
    <submittedName>
        <fullName evidence="5">Protein FAM135A</fullName>
    </submittedName>
</protein>
<feature type="region of interest" description="Disordered" evidence="2">
    <location>
        <begin position="770"/>
        <end position="794"/>
    </location>
</feature>
<sequence>MTDLQATIEISLELCKFYNVDLFQRGYYQIRTALRVSPKIPIKVEVNQIRNHSLEEPGNSKRFQILYRNEEIPLGTSILFRAHVLVHSHKIEEALSRTNFSLGIELWFSEPTQGGNMVCVSSRSLQLNFNPAKGLHYHLPVIFDYFHLAAISMSVHACLVALHQPYVKKSILHYVQSCAPRGGKPWLQSKQSPANGDNNVFFGNIETTTRCVGSATRVQHAKLLQREVTRLLLAARESLLADLADLARLLPSWQQRALELAQNTHREVTEMMDTEDADIAQLCAQNILLWQHFLEAFTGREEVQQHLGRIHHQLRVKRFSEGFFILENPRTSAAGCYDANYQSYQAVSEAARRSRYLAALPLLPVHCLEMDGDLHSIPLIFEDQYADMQQRHRNSVPSMDDCSCGIAAILESRSMGVWSPRSEGAAQDIGAIHGRLMLAPSALPARHSKSLDQLGPELVPLQPRTSPKTLPRSASTQLFTRHRAASRNVTPPATVPSRGRARSAIPSSASLFASSQQACSAPNPSLSSTPIVTLPRAKSTQMLLPQSYRQHLDTESTSITSLLAAMFPELPPSGHFPGYRPSGKSHDQTLKVPTCMGTLDLVQLAGCLTSENKNRSNVVGGDGIHSLDTRKTRLESRSHRLIGRDPLASTSNYQASFHIGEPSSNGNGFPSDSHGLHTATLDRLTYRANSKRHVHQSGSKYQTNSLEFRRYHTTGKSAGAQIQRNRETQDINGAHSSSHSLLVDPLNKRSNNNYSGVTFESFFYRTNGTSAKNQESSEARLKRPKSTERLLEDIERNEHCDTRRFDRREDRVVKSSKNDRISSQEEKPKRGHGEKRSADASQEPVYEIIALKLKDTNTVSHEGRRRQKQGRRPHSAPSMQAERGRIEDNKRCNHRARKPTPPPGYQDSGPLSKHRHPVPATTSVVEVENNNKIILKVEPIKSPMESDATNGKESGDSSTKGAPPANTKRLRCASVPVAQNKVVVPRSAVSLPCMPIRDSKDSLSNTLTAIPNPLSPSSTRPSSPTTSSSSSNLTSECSGWVSSGDTSSSEHRRAKLSSEQLRQKLSRIVPKSEKPEKPGQEKLLEHSYEELRLPPPKMFQDEPPPPEEFRDPPAPIDNPLYHVYETVRRSKSPRQNKTAPCSPQRNNDRQREEPEGAYGPVDICLDCYEEGKELLRSTQDDWINFNKCKEEFKRQMSFSGKFYSDYPAMASTIPYFQFNNEQRVLTPEGSHLVICVHGLEGNSADLRLVKTYIELGLPGAKLEFLMSDRNQGDTFSDFDTMTDRLVAEILHHIETSGLNPTKVSFIGHSLGTIIIRSVLTRPQLRPLLSRLHTFLSLSGPHLGTLYNNSGLVNAGMWFMQKWKKSGSLLQLAMRDASDLRRTFMFRLSQKSNLQHFRHVILCGSAQDRYVPLHSARIELCKAAVRDPTDQGAAYREMVHNILYPVMSSPGVSLVRYDVHHALPPTANAFIGRAAHIAVLDSELFIEKFLLVVGLNYFR</sequence>
<feature type="region of interest" description="Disordered" evidence="2">
    <location>
        <begin position="807"/>
        <end position="925"/>
    </location>
</feature>
<feature type="compositionally biased region" description="Basic and acidic residues" evidence="2">
    <location>
        <begin position="882"/>
        <end position="891"/>
    </location>
</feature>
<dbReference type="Gene3D" id="3.40.50.1820">
    <property type="entry name" value="alpha/beta hydrolase"/>
    <property type="match status" value="1"/>
</dbReference>
<feature type="compositionally biased region" description="Polar residues" evidence="2">
    <location>
        <begin position="947"/>
        <end position="960"/>
    </location>
</feature>
<gene>
    <name evidence="5" type="primary">LOC107264319</name>
</gene>
<feature type="compositionally biased region" description="Basic residues" evidence="2">
    <location>
        <begin position="863"/>
        <end position="874"/>
    </location>
</feature>
<feature type="domain" description="DUF676" evidence="3">
    <location>
        <begin position="1228"/>
        <end position="1420"/>
    </location>
</feature>